<gene>
    <name evidence="1" type="ORF">Acr_14g0002110</name>
</gene>
<accession>A0A7J0FPF5</accession>
<proteinExistence type="predicted"/>
<dbReference type="AlphaFoldDB" id="A0A7J0FPF5"/>
<sequence>MRHKRAPVQRPRRACHIVTTWRRCAFWVEACYNFKVYSINDHKRCKSEVRQMQA</sequence>
<evidence type="ECO:0000313" key="2">
    <source>
        <dbReference type="Proteomes" id="UP000585474"/>
    </source>
</evidence>
<reference evidence="1 2" key="1">
    <citation type="submission" date="2019-07" db="EMBL/GenBank/DDBJ databases">
        <title>De Novo Assembly of kiwifruit Actinidia rufa.</title>
        <authorList>
            <person name="Sugita-Konishi S."/>
            <person name="Sato K."/>
            <person name="Mori E."/>
            <person name="Abe Y."/>
            <person name="Kisaki G."/>
            <person name="Hamano K."/>
            <person name="Suezawa K."/>
            <person name="Otani M."/>
            <person name="Fukuda T."/>
            <person name="Manabe T."/>
            <person name="Gomi K."/>
            <person name="Tabuchi M."/>
            <person name="Akimitsu K."/>
            <person name="Kataoka I."/>
        </authorList>
    </citation>
    <scope>NUCLEOTIDE SEQUENCE [LARGE SCALE GENOMIC DNA]</scope>
    <source>
        <strain evidence="2">cv. Fuchu</strain>
    </source>
</reference>
<keyword evidence="2" id="KW-1185">Reference proteome</keyword>
<dbReference type="Proteomes" id="UP000585474">
    <property type="component" value="Unassembled WGS sequence"/>
</dbReference>
<evidence type="ECO:0000313" key="1">
    <source>
        <dbReference type="EMBL" id="GFZ00576.1"/>
    </source>
</evidence>
<protein>
    <submittedName>
        <fullName evidence="1">Uncharacterized protein</fullName>
    </submittedName>
</protein>
<comment type="caution">
    <text evidence="1">The sequence shown here is derived from an EMBL/GenBank/DDBJ whole genome shotgun (WGS) entry which is preliminary data.</text>
</comment>
<dbReference type="EMBL" id="BJWL01000014">
    <property type="protein sequence ID" value="GFZ00576.1"/>
    <property type="molecule type" value="Genomic_DNA"/>
</dbReference>
<organism evidence="1 2">
    <name type="scientific">Actinidia rufa</name>
    <dbReference type="NCBI Taxonomy" id="165716"/>
    <lineage>
        <taxon>Eukaryota</taxon>
        <taxon>Viridiplantae</taxon>
        <taxon>Streptophyta</taxon>
        <taxon>Embryophyta</taxon>
        <taxon>Tracheophyta</taxon>
        <taxon>Spermatophyta</taxon>
        <taxon>Magnoliopsida</taxon>
        <taxon>eudicotyledons</taxon>
        <taxon>Gunneridae</taxon>
        <taxon>Pentapetalae</taxon>
        <taxon>asterids</taxon>
        <taxon>Ericales</taxon>
        <taxon>Actinidiaceae</taxon>
        <taxon>Actinidia</taxon>
    </lineage>
</organism>
<name>A0A7J0FPF5_9ERIC</name>